<proteinExistence type="predicted"/>
<organism evidence="1 2">
    <name type="scientific">Trichonephila clavipes</name>
    <name type="common">Golden silk orbweaver</name>
    <name type="synonym">Nephila clavipes</name>
    <dbReference type="NCBI Taxonomy" id="2585209"/>
    <lineage>
        <taxon>Eukaryota</taxon>
        <taxon>Metazoa</taxon>
        <taxon>Ecdysozoa</taxon>
        <taxon>Arthropoda</taxon>
        <taxon>Chelicerata</taxon>
        <taxon>Arachnida</taxon>
        <taxon>Araneae</taxon>
        <taxon>Araneomorphae</taxon>
        <taxon>Entelegynae</taxon>
        <taxon>Araneoidea</taxon>
        <taxon>Nephilidae</taxon>
        <taxon>Trichonephila</taxon>
    </lineage>
</organism>
<gene>
    <name evidence="1" type="primary">NCL1_21426</name>
    <name evidence="1" type="ORF">TNCV_2398591</name>
</gene>
<evidence type="ECO:0000313" key="1">
    <source>
        <dbReference type="EMBL" id="GFY18634.1"/>
    </source>
</evidence>
<name>A0A8X6VMA6_TRICX</name>
<comment type="caution">
    <text evidence="1">The sequence shown here is derived from an EMBL/GenBank/DDBJ whole genome shotgun (WGS) entry which is preliminary data.</text>
</comment>
<dbReference type="GO" id="GO:0003676">
    <property type="term" value="F:nucleic acid binding"/>
    <property type="evidence" value="ECO:0007669"/>
    <property type="project" value="InterPro"/>
</dbReference>
<evidence type="ECO:0000313" key="2">
    <source>
        <dbReference type="Proteomes" id="UP000887159"/>
    </source>
</evidence>
<dbReference type="EMBL" id="BMAU01021349">
    <property type="protein sequence ID" value="GFY18634.1"/>
    <property type="molecule type" value="Genomic_DNA"/>
</dbReference>
<dbReference type="InterPro" id="IPR036397">
    <property type="entry name" value="RNaseH_sf"/>
</dbReference>
<accession>A0A8X6VMA6</accession>
<dbReference type="Proteomes" id="UP000887159">
    <property type="component" value="Unassembled WGS sequence"/>
</dbReference>
<sequence>MHEYIHRFSVRYRSTDSTFTKGPYVVSNYTKRLAEGHLELRRPFRVLPFTPTHRRLRLGWCRARGNWIAAESNQVVFSDESEFNLSSDDNRVRVWSPHVERPNLAFALQ</sequence>
<dbReference type="AlphaFoldDB" id="A0A8X6VMA6"/>
<dbReference type="Gene3D" id="3.30.420.10">
    <property type="entry name" value="Ribonuclease H-like superfamily/Ribonuclease H"/>
    <property type="match status" value="1"/>
</dbReference>
<reference evidence="1" key="1">
    <citation type="submission" date="2020-08" db="EMBL/GenBank/DDBJ databases">
        <title>Multicomponent nature underlies the extraordinary mechanical properties of spider dragline silk.</title>
        <authorList>
            <person name="Kono N."/>
            <person name="Nakamura H."/>
            <person name="Mori M."/>
            <person name="Yoshida Y."/>
            <person name="Ohtoshi R."/>
            <person name="Malay A.D."/>
            <person name="Moran D.A.P."/>
            <person name="Tomita M."/>
            <person name="Numata K."/>
            <person name="Arakawa K."/>
        </authorList>
    </citation>
    <scope>NUCLEOTIDE SEQUENCE</scope>
</reference>
<protein>
    <submittedName>
        <fullName evidence="1">Transposable element Tcb2 transposase</fullName>
    </submittedName>
</protein>
<keyword evidence="2" id="KW-1185">Reference proteome</keyword>